<keyword evidence="2" id="KW-0349">Heme</keyword>
<proteinExistence type="predicted"/>
<dbReference type="Gene3D" id="3.10.120.10">
    <property type="entry name" value="Cytochrome b5-like heme/steroid binding domain"/>
    <property type="match status" value="1"/>
</dbReference>
<dbReference type="GO" id="GO:0020037">
    <property type="term" value="F:heme binding"/>
    <property type="evidence" value="ECO:0007669"/>
    <property type="project" value="InterPro"/>
</dbReference>
<name>A0A124BY95_ASPNG</name>
<protein>
    <submittedName>
        <fullName evidence="9">Oxidoreductase</fullName>
    </submittedName>
</protein>
<dbReference type="SUPFAM" id="SSF54427">
    <property type="entry name" value="NTF2-like"/>
    <property type="match status" value="1"/>
</dbReference>
<evidence type="ECO:0000259" key="8">
    <source>
        <dbReference type="PROSITE" id="PS51349"/>
    </source>
</evidence>
<feature type="compositionally biased region" description="Basic and acidic residues" evidence="6">
    <location>
        <begin position="966"/>
        <end position="981"/>
    </location>
</feature>
<dbReference type="OMA" id="ETAMSTH"/>
<dbReference type="PROSITE" id="PS50255">
    <property type="entry name" value="CYTOCHROME_B5_2"/>
    <property type="match status" value="1"/>
</dbReference>
<dbReference type="VEuPathDB" id="FungiDB:ATCC64974_36190"/>
<dbReference type="SUPFAM" id="SSF55856">
    <property type="entry name" value="Cytochrome b5-like heme/steroid binding domain"/>
    <property type="match status" value="1"/>
</dbReference>
<dbReference type="VEuPathDB" id="FungiDB:An12g06530"/>
<dbReference type="VEuPathDB" id="FungiDB:An12g06540"/>
<evidence type="ECO:0000313" key="9">
    <source>
        <dbReference type="EMBL" id="GAQ44843.1"/>
    </source>
</evidence>
<dbReference type="InterPro" id="IPR018506">
    <property type="entry name" value="Cyt_B5_heme-BS"/>
</dbReference>
<comment type="caution">
    <text evidence="9">The sequence shown here is derived from an EMBL/GenBank/DDBJ whole genome shotgun (WGS) entry which is preliminary data.</text>
</comment>
<organism evidence="9 10">
    <name type="scientific">Aspergillus niger</name>
    <dbReference type="NCBI Taxonomy" id="5061"/>
    <lineage>
        <taxon>Eukaryota</taxon>
        <taxon>Fungi</taxon>
        <taxon>Dikarya</taxon>
        <taxon>Ascomycota</taxon>
        <taxon>Pezizomycotina</taxon>
        <taxon>Eurotiomycetes</taxon>
        <taxon>Eurotiomycetidae</taxon>
        <taxon>Eurotiales</taxon>
        <taxon>Aspergillaceae</taxon>
        <taxon>Aspergillus</taxon>
        <taxon>Aspergillus subgen. Circumdati</taxon>
    </lineage>
</organism>
<keyword evidence="5" id="KW-0408">Iron</keyword>
<feature type="region of interest" description="Disordered" evidence="6">
    <location>
        <begin position="961"/>
        <end position="981"/>
    </location>
</feature>
<evidence type="ECO:0000256" key="5">
    <source>
        <dbReference type="ARBA" id="ARBA00023004"/>
    </source>
</evidence>
<dbReference type="InterPro" id="IPR008259">
    <property type="entry name" value="FMN_hydac_DH_AS"/>
</dbReference>
<keyword evidence="3" id="KW-0479">Metal-binding</keyword>
<dbReference type="InterPro" id="IPR032710">
    <property type="entry name" value="NTF2-like_dom_sf"/>
</dbReference>
<keyword evidence="4" id="KW-0560">Oxidoreductase</keyword>
<gene>
    <name evidence="9" type="ORF">ABL_07504</name>
</gene>
<evidence type="ECO:0000256" key="1">
    <source>
        <dbReference type="ARBA" id="ARBA00001917"/>
    </source>
</evidence>
<comment type="cofactor">
    <cofactor evidence="1">
        <name>FMN</name>
        <dbReference type="ChEBI" id="CHEBI:58210"/>
    </cofactor>
</comment>
<dbReference type="Proteomes" id="UP000068243">
    <property type="component" value="Unassembled WGS sequence"/>
</dbReference>
<dbReference type="GO" id="GO:0046872">
    <property type="term" value="F:metal ion binding"/>
    <property type="evidence" value="ECO:0007669"/>
    <property type="project" value="UniProtKB-KW"/>
</dbReference>
<dbReference type="PROSITE" id="PS00557">
    <property type="entry name" value="FMN_HYDROXY_ACID_DH_1"/>
    <property type="match status" value="1"/>
</dbReference>
<dbReference type="InterPro" id="IPR036400">
    <property type="entry name" value="Cyt_B5-like_heme/steroid_sf"/>
</dbReference>
<dbReference type="GO" id="GO:0016491">
    <property type="term" value="F:oxidoreductase activity"/>
    <property type="evidence" value="ECO:0007669"/>
    <property type="project" value="UniProtKB-KW"/>
</dbReference>
<dbReference type="SMART" id="SM01117">
    <property type="entry name" value="Cyt-b5"/>
    <property type="match status" value="1"/>
</dbReference>
<dbReference type="InterPro" id="IPR000262">
    <property type="entry name" value="FMN-dep_DH"/>
</dbReference>
<dbReference type="PROSITE" id="PS51349">
    <property type="entry name" value="FMN_HYDROXY_ACID_DH_2"/>
    <property type="match status" value="1"/>
</dbReference>
<reference evidence="10" key="1">
    <citation type="journal article" date="2016" name="Genome Announc.">
        <title>Draft genome sequence of Aspergillus niger strain An76.</title>
        <authorList>
            <person name="Gong W."/>
            <person name="Cheng Z."/>
            <person name="Zhang H."/>
            <person name="Liu L."/>
            <person name="Gao P."/>
            <person name="Wang L."/>
        </authorList>
    </citation>
    <scope>NUCLEOTIDE SEQUENCE [LARGE SCALE GENOMIC DNA]</scope>
    <source>
        <strain evidence="10">An76</strain>
    </source>
</reference>
<evidence type="ECO:0000256" key="3">
    <source>
        <dbReference type="ARBA" id="ARBA00022723"/>
    </source>
</evidence>
<dbReference type="InterPro" id="IPR001199">
    <property type="entry name" value="Cyt_B5-like_heme/steroid-bd"/>
</dbReference>
<dbReference type="PANTHER" id="PTHR10578:SF104">
    <property type="entry name" value="CYTOCHROME B2, MITOCHONDRIAL-RELATED"/>
    <property type="match status" value="1"/>
</dbReference>
<dbReference type="AlphaFoldDB" id="A0A124BY95"/>
<feature type="domain" description="Cytochrome b5 heme-binding" evidence="7">
    <location>
        <begin position="1"/>
        <end position="76"/>
    </location>
</feature>
<dbReference type="PRINTS" id="PR00363">
    <property type="entry name" value="CYTOCHROMEB5"/>
</dbReference>
<dbReference type="VEuPathDB" id="FungiDB:ASPNIDRAFT2_1133420"/>
<dbReference type="VEuPathDB" id="FungiDB:ATCC64974_36200"/>
<dbReference type="VEuPathDB" id="FungiDB:M747DRAFT_364412"/>
<dbReference type="Pfam" id="PF01070">
    <property type="entry name" value="FMN_dh"/>
    <property type="match status" value="1"/>
</dbReference>
<evidence type="ECO:0000313" key="10">
    <source>
        <dbReference type="Proteomes" id="UP000068243"/>
    </source>
</evidence>
<evidence type="ECO:0000256" key="2">
    <source>
        <dbReference type="ARBA" id="ARBA00022617"/>
    </source>
</evidence>
<dbReference type="PROSITE" id="PS00191">
    <property type="entry name" value="CYTOCHROME_B5_1"/>
    <property type="match status" value="1"/>
</dbReference>
<dbReference type="Gene3D" id="3.10.450.50">
    <property type="match status" value="1"/>
</dbReference>
<dbReference type="VEuPathDB" id="FungiDB:ASPNIDRAFT2_1172676"/>
<accession>A0A124BY95</accession>
<dbReference type="VEuPathDB" id="FungiDB:M747DRAFT_364414"/>
<feature type="domain" description="FMN hydroxy acid dehydrogenase" evidence="8">
    <location>
        <begin position="104"/>
        <end position="461"/>
    </location>
</feature>
<dbReference type="EMBL" id="BCMY01000014">
    <property type="protein sequence ID" value="GAQ44843.1"/>
    <property type="molecule type" value="Genomic_DNA"/>
</dbReference>
<dbReference type="SUPFAM" id="SSF51395">
    <property type="entry name" value="FMN-linked oxidoreductases"/>
    <property type="match status" value="1"/>
</dbReference>
<sequence length="1002" mass="110242">MLTRAEVSQHRSKDRCLVIIKGNVYDLSSYLDSHPGGSSIILKYAGRDATEAFEPIHPNNVIEKHLPREAHLGPVADSDMNTPPASAQMKMSSSENSLQKSIPSLLRSVVNIHDFELSASQILPARSFAFFKSGAEDEETVQWNQNSWKRIRFCPRVLRPIRAIDLTTSILGTKYSAPFFICPAGGGKLAHSSGDLALTKAAGKHGILHWVPNNTGCSQEQLADARADTQTLYWQIYALEDLSVTEKEIKQAISLGYRGFALTVDATRVGKRERDVRLIIREQELSENEEGEDNAFASGPTVSRSHLFPDFDWMSAVSWLRKITDLPIAIKGIQSWEDAALCMKYGVHPWLSNHGGRQLEGAPSAVDTLLAIHAHCPEVLRRCDVIVDGGISRGSDIVKALALGAKGVGLGRAFLYALALGEPGVDKAIRILKNEVETTMALLGVASVDSLNPSYDKYGPDHFYSVLRYNSDILELRGGSILSVDIRARSRTAAENVPSQSISTPVPNEQPIRYPENQLYGLIESKMATESSVYDIRYHGPLVALLDHFILAHDSDALDFPPASTVVSFDIEPICPGKYTNMTGQAIDPPPSLPVPNQQVHAPGVYLLHPLSRLGTGPGMIILTSGRDLGGVRLDDGVPSPFLKWAEEGYAVAAVCLAALEDEQDGISSALEALSSCDNCKPKGKVGLIAYDPDAWLKVAASAHAHQEVVGVVVYGNVDSPIPKPVFPMLQHLAGASATAKMVSNTENCQAYGYAAVSTYQFATPFQPAFDYTAESVSHTRNLSFLKPLMGGPYFDLEAIWEEHTYHEFETRSVPHTMATMVQEPYVNHIPTLTGGIGRDRLSYFYQNHFVFNNPEDAELELISRTVGIDRVIDEFIYKFTHDTQIDWLLPGIPPTGRKLEIPFTAVVNIRGDRLYHEHIAWDQLTALIQLGLMPEYLPWTHPAPTGVHMGTKTKLEYRVPGAGRDTAKKMRDRNSVESNRMFEHSVREVDSVQPTVSPKLA</sequence>
<evidence type="ECO:0000256" key="6">
    <source>
        <dbReference type="SAM" id="MobiDB-lite"/>
    </source>
</evidence>
<dbReference type="Gene3D" id="3.20.20.70">
    <property type="entry name" value="Aldolase class I"/>
    <property type="match status" value="1"/>
</dbReference>
<dbReference type="Pfam" id="PF00173">
    <property type="entry name" value="Cyt-b5"/>
    <property type="match status" value="1"/>
</dbReference>
<dbReference type="InterPro" id="IPR013785">
    <property type="entry name" value="Aldolase_TIM"/>
</dbReference>
<dbReference type="PaxDb" id="5061-CADANGAP00009892"/>
<dbReference type="OrthoDB" id="1925334at2759"/>
<evidence type="ECO:0000256" key="4">
    <source>
        <dbReference type="ARBA" id="ARBA00023002"/>
    </source>
</evidence>
<dbReference type="InterPro" id="IPR037396">
    <property type="entry name" value="FMN_HAD"/>
</dbReference>
<dbReference type="PANTHER" id="PTHR10578">
    <property type="entry name" value="S -2-HYDROXY-ACID OXIDASE-RELATED"/>
    <property type="match status" value="1"/>
</dbReference>
<evidence type="ECO:0000259" key="7">
    <source>
        <dbReference type="PROSITE" id="PS50255"/>
    </source>
</evidence>